<evidence type="ECO:0000313" key="9">
    <source>
        <dbReference type="Proteomes" id="UP000520767"/>
    </source>
</evidence>
<dbReference type="AlphaFoldDB" id="A0A7W7Q280"/>
<dbReference type="PANTHER" id="PTHR10628:SF30">
    <property type="entry name" value="EXO-ALPHA-SIALIDASE"/>
    <property type="match status" value="1"/>
</dbReference>
<dbReference type="InterPro" id="IPR001791">
    <property type="entry name" value="Laminin_G"/>
</dbReference>
<dbReference type="InterPro" id="IPR036278">
    <property type="entry name" value="Sialidase_sf"/>
</dbReference>
<keyword evidence="5" id="KW-1015">Disulfide bond</keyword>
<dbReference type="SUPFAM" id="SSF49899">
    <property type="entry name" value="Concanavalin A-like lectins/glucanases"/>
    <property type="match status" value="1"/>
</dbReference>
<comment type="similarity">
    <text evidence="2">Belongs to the glycosyl hydrolase 33 family.</text>
</comment>
<evidence type="ECO:0000256" key="3">
    <source>
        <dbReference type="ARBA" id="ARBA00012733"/>
    </source>
</evidence>
<accession>A0A7W7Q280</accession>
<comment type="caution">
    <text evidence="8">The sequence shown here is derived from an EMBL/GenBank/DDBJ whole genome shotgun (WGS) entry which is preliminary data.</text>
</comment>
<reference evidence="8 9" key="1">
    <citation type="submission" date="2020-08" db="EMBL/GenBank/DDBJ databases">
        <title>Genomic Encyclopedia of Type Strains, Phase III (KMG-III): the genomes of soil and plant-associated and newly described type strains.</title>
        <authorList>
            <person name="Whitman W."/>
        </authorList>
    </citation>
    <scope>NUCLEOTIDE SEQUENCE [LARGE SCALE GENOMIC DNA]</scope>
    <source>
        <strain evidence="8 9">CECT 8960</strain>
    </source>
</reference>
<organism evidence="8 9">
    <name type="scientific">Actinophytocola algeriensis</name>
    <dbReference type="NCBI Taxonomy" id="1768010"/>
    <lineage>
        <taxon>Bacteria</taxon>
        <taxon>Bacillati</taxon>
        <taxon>Actinomycetota</taxon>
        <taxon>Actinomycetes</taxon>
        <taxon>Pseudonocardiales</taxon>
        <taxon>Pseudonocardiaceae</taxon>
    </lineage>
</organism>
<dbReference type="InterPro" id="IPR026856">
    <property type="entry name" value="Sialidase_fam"/>
</dbReference>
<name>A0A7W7Q280_9PSEU</name>
<feature type="signal peptide" evidence="6">
    <location>
        <begin position="1"/>
        <end position="22"/>
    </location>
</feature>
<feature type="chain" id="PRO_5030744901" description="exo-alpha-sialidase" evidence="6">
    <location>
        <begin position="23"/>
        <end position="981"/>
    </location>
</feature>
<evidence type="ECO:0000256" key="6">
    <source>
        <dbReference type="SAM" id="SignalP"/>
    </source>
</evidence>
<dbReference type="CDD" id="cd15482">
    <property type="entry name" value="Sialidase_non-viral"/>
    <property type="match status" value="2"/>
</dbReference>
<dbReference type="EMBL" id="JACHJQ010000002">
    <property type="protein sequence ID" value="MBB4905419.1"/>
    <property type="molecule type" value="Genomic_DNA"/>
</dbReference>
<evidence type="ECO:0000256" key="1">
    <source>
        <dbReference type="ARBA" id="ARBA00000427"/>
    </source>
</evidence>
<dbReference type="CDD" id="cd00110">
    <property type="entry name" value="LamG"/>
    <property type="match status" value="1"/>
</dbReference>
<dbReference type="Gene3D" id="2.120.10.10">
    <property type="match status" value="2"/>
</dbReference>
<evidence type="ECO:0000256" key="2">
    <source>
        <dbReference type="ARBA" id="ARBA00009348"/>
    </source>
</evidence>
<dbReference type="EC" id="3.2.1.18" evidence="3"/>
<keyword evidence="9" id="KW-1185">Reference proteome</keyword>
<dbReference type="PROSITE" id="PS50025">
    <property type="entry name" value="LAM_G_DOMAIN"/>
    <property type="match status" value="1"/>
</dbReference>
<dbReference type="GO" id="GO:0004308">
    <property type="term" value="F:exo-alpha-sialidase activity"/>
    <property type="evidence" value="ECO:0007669"/>
    <property type="project" value="UniProtKB-EC"/>
</dbReference>
<dbReference type="GO" id="GO:0005737">
    <property type="term" value="C:cytoplasm"/>
    <property type="evidence" value="ECO:0007669"/>
    <property type="project" value="TreeGrafter"/>
</dbReference>
<evidence type="ECO:0000259" key="7">
    <source>
        <dbReference type="PROSITE" id="PS50025"/>
    </source>
</evidence>
<sequence>MKALLTGLLSVAIAAGLTQSVAAEPAAQAAAPSFEQQTLFKAANEQGYACFRIPAVVKSRKNTLLAFAEGRVDNCGDTGDIDMVLKRSTDGGRTWSPLQLVNEGGGDTHGNPVPIVDRVTGRIFLFTTYNAGRDDDGPCATPCERTPHLQYSDDDGATWSGPVDISDQVKKPEWDWWLATGPVHGIQLTKGRHAGRLVFGISGEVSNGTQAHANDGALVYSDDHGRTWHVGAVGRTEFPPGGTFTHKPQEITVTELADGSVYAGARDQGGTSIGNRSYAISRDGGKTFSTPWTSIPDLVTPVVQGAVLHLDRPGADRTLFSSPSDTDRRRWMMVRSSWDGGRSWDSAEQGTRITSDWSGYSDMVQISSTRERNAEIGLLYEGGPVDARDEIRFARFTEDHLGGREPVGPTTPDTSPSRADAYAVGGPALAGGKFGGGMDLDGADDYLRVPYDSAQLPGDGDLTFTTWFRYGSTEGQKALLWLGGMGSTAPQLWLRAEPANNRLVALMTTPKGTTQIATTSAYNDNQWHHVALQRADGKLRLVVDGAEAASANAVAGSLSERVSFQIHLGERQDYQQRFDGTLDEPRLYRRALSAAELDSIRTSNADVPAGQVLRLPLDKLKGTDGACTSVPFTSGTEGYHTFRIPAVVEAKNGTVLAFAEGRVESSGDSGAIRVVQKRSTDGGCTWGPMTVVSDNGDATAGNPAPIVRRDGEIVLLTTRNGRVSEKEIMSGTVSPEDSRRVWVQRSTDDGRTWSPEREITDVAKKAHWRWYATGPGHAIELRNGRLVVPANHSAAPPAGSPDVGTEAKYYGGHDLISDDGGRTWRIGFSEERTDTGIAANETTVAQLPDGRLYFNSRNQGNAGNRVDAWSTDGGATLAAPYALQPGLTIPKVQGSVLQTTRRDLLLFSGPSDAAARKALAIRASSDGGRTWRQTLVVSPAPAAYSDLVQLSGSTVGLLYETGVSGSYETITFRQLPVRDLA</sequence>
<dbReference type="SUPFAM" id="SSF50939">
    <property type="entry name" value="Sialidases"/>
    <property type="match status" value="2"/>
</dbReference>
<dbReference type="InterPro" id="IPR011040">
    <property type="entry name" value="Sialidase"/>
</dbReference>
<dbReference type="RefSeq" id="WP_311770954.1">
    <property type="nucleotide sequence ID" value="NZ_JACHJQ010000002.1"/>
</dbReference>
<keyword evidence="4 6" id="KW-0732">Signal</keyword>
<evidence type="ECO:0000256" key="4">
    <source>
        <dbReference type="ARBA" id="ARBA00022729"/>
    </source>
</evidence>
<gene>
    <name evidence="8" type="ORF">FHR82_001636</name>
</gene>
<dbReference type="GO" id="GO:0009313">
    <property type="term" value="P:oligosaccharide catabolic process"/>
    <property type="evidence" value="ECO:0007669"/>
    <property type="project" value="TreeGrafter"/>
</dbReference>
<evidence type="ECO:0000256" key="5">
    <source>
        <dbReference type="ARBA" id="ARBA00023157"/>
    </source>
</evidence>
<feature type="domain" description="Laminin G" evidence="7">
    <location>
        <begin position="436"/>
        <end position="627"/>
    </location>
</feature>
<dbReference type="Pfam" id="PF13088">
    <property type="entry name" value="BNR_2"/>
    <property type="match status" value="2"/>
</dbReference>
<evidence type="ECO:0000313" key="8">
    <source>
        <dbReference type="EMBL" id="MBB4905419.1"/>
    </source>
</evidence>
<dbReference type="GO" id="GO:0016020">
    <property type="term" value="C:membrane"/>
    <property type="evidence" value="ECO:0007669"/>
    <property type="project" value="TreeGrafter"/>
</dbReference>
<protein>
    <recommendedName>
        <fullName evidence="3">exo-alpha-sialidase</fullName>
        <ecNumber evidence="3">3.2.1.18</ecNumber>
    </recommendedName>
</protein>
<dbReference type="Pfam" id="PF13385">
    <property type="entry name" value="Laminin_G_3"/>
    <property type="match status" value="1"/>
</dbReference>
<dbReference type="InterPro" id="IPR006558">
    <property type="entry name" value="LamG-like"/>
</dbReference>
<dbReference type="SMART" id="SM00560">
    <property type="entry name" value="LamGL"/>
    <property type="match status" value="1"/>
</dbReference>
<dbReference type="Gene3D" id="2.60.120.200">
    <property type="match status" value="1"/>
</dbReference>
<dbReference type="InterPro" id="IPR013320">
    <property type="entry name" value="ConA-like_dom_sf"/>
</dbReference>
<comment type="catalytic activity">
    <reaction evidence="1">
        <text>Hydrolysis of alpha-(2-&gt;3)-, alpha-(2-&gt;6)-, alpha-(2-&gt;8)- glycosidic linkages of terminal sialic acid residues in oligosaccharides, glycoproteins, glycolipids, colominic acid and synthetic substrates.</text>
        <dbReference type="EC" id="3.2.1.18"/>
    </reaction>
</comment>
<dbReference type="GO" id="GO:0006689">
    <property type="term" value="P:ganglioside catabolic process"/>
    <property type="evidence" value="ECO:0007669"/>
    <property type="project" value="TreeGrafter"/>
</dbReference>
<dbReference type="PANTHER" id="PTHR10628">
    <property type="entry name" value="SIALIDASE"/>
    <property type="match status" value="1"/>
</dbReference>
<dbReference type="Proteomes" id="UP000520767">
    <property type="component" value="Unassembled WGS sequence"/>
</dbReference>
<proteinExistence type="inferred from homology"/>
<dbReference type="SMART" id="SM00282">
    <property type="entry name" value="LamG"/>
    <property type="match status" value="1"/>
</dbReference>